<dbReference type="EMBL" id="VRSX01000001">
    <property type="protein sequence ID" value="TXK15409.1"/>
    <property type="molecule type" value="Genomic_DNA"/>
</dbReference>
<protein>
    <submittedName>
        <fullName evidence="2">Glycosyltransferase</fullName>
    </submittedName>
</protein>
<feature type="domain" description="Glycosyltransferase 2-like" evidence="1">
    <location>
        <begin position="7"/>
        <end position="146"/>
    </location>
</feature>
<reference evidence="2 3" key="1">
    <citation type="submission" date="2019-08" db="EMBL/GenBank/DDBJ databases">
        <authorList>
            <person name="Dong K."/>
        </authorList>
    </citation>
    <scope>NUCLEOTIDE SEQUENCE [LARGE SCALE GENOMIC DNA]</scope>
    <source>
        <strain evidence="2 3">K-1</strain>
    </source>
</reference>
<gene>
    <name evidence="2" type="ORF">FVP74_03155</name>
</gene>
<proteinExistence type="predicted"/>
<dbReference type="RefSeq" id="WP_147049594.1">
    <property type="nucleotide sequence ID" value="NZ_BKAH01000002.1"/>
</dbReference>
<dbReference type="AlphaFoldDB" id="A0A5C8I9R4"/>
<accession>A0A5C8I9R4</accession>
<comment type="caution">
    <text evidence="2">The sequence shown here is derived from an EMBL/GenBank/DDBJ whole genome shotgun (WGS) entry which is preliminary data.</text>
</comment>
<dbReference type="GO" id="GO:0016740">
    <property type="term" value="F:transferase activity"/>
    <property type="evidence" value="ECO:0007669"/>
    <property type="project" value="UniProtKB-KW"/>
</dbReference>
<organism evidence="2 3">
    <name type="scientific">Microbacterium saccharophilum</name>
    <dbReference type="NCBI Taxonomy" id="1213358"/>
    <lineage>
        <taxon>Bacteria</taxon>
        <taxon>Bacillati</taxon>
        <taxon>Actinomycetota</taxon>
        <taxon>Actinomycetes</taxon>
        <taxon>Micrococcales</taxon>
        <taxon>Microbacteriaceae</taxon>
        <taxon>Microbacterium</taxon>
    </lineage>
</organism>
<dbReference type="Gene3D" id="3.90.550.10">
    <property type="entry name" value="Spore Coat Polysaccharide Biosynthesis Protein SpsA, Chain A"/>
    <property type="match status" value="1"/>
</dbReference>
<sequence length="271" mass="30049">MSYDVGVVVPTLGERPAWLRQTLSSIRTQAGVTTKLVIVGPASPTLVSMASEFQASHIVSGPRGLSTAINEGFDALLDQCTFVTWLGDDDLLAPAALETLSQALAESPQARFGYGRTRYIDELGDTIHLSRPTRWAPLYMRIGKDYVPQPGSLLRASAIERRPVVDEGLRNAMDLELFLFLSEGGSHRWRYVPKELSAYRLHSASITATKGARDESMDVRRRYAHSPGRRLGLLVRPATRALEKVYDAYMWRTRFDSPPLVAGKPYTKPSS</sequence>
<name>A0A5C8I9R4_9MICO</name>
<dbReference type="InterPro" id="IPR029044">
    <property type="entry name" value="Nucleotide-diphossugar_trans"/>
</dbReference>
<keyword evidence="2" id="KW-0808">Transferase</keyword>
<keyword evidence="3" id="KW-1185">Reference proteome</keyword>
<dbReference type="SUPFAM" id="SSF53448">
    <property type="entry name" value="Nucleotide-diphospho-sugar transferases"/>
    <property type="match status" value="1"/>
</dbReference>
<dbReference type="OrthoDB" id="153025at2"/>
<evidence type="ECO:0000313" key="3">
    <source>
        <dbReference type="Proteomes" id="UP000321949"/>
    </source>
</evidence>
<dbReference type="Proteomes" id="UP000321949">
    <property type="component" value="Unassembled WGS sequence"/>
</dbReference>
<dbReference type="InterPro" id="IPR001173">
    <property type="entry name" value="Glyco_trans_2-like"/>
</dbReference>
<evidence type="ECO:0000259" key="1">
    <source>
        <dbReference type="Pfam" id="PF00535"/>
    </source>
</evidence>
<evidence type="ECO:0000313" key="2">
    <source>
        <dbReference type="EMBL" id="TXK15409.1"/>
    </source>
</evidence>
<dbReference type="Pfam" id="PF00535">
    <property type="entry name" value="Glycos_transf_2"/>
    <property type="match status" value="1"/>
</dbReference>